<evidence type="ECO:0000313" key="2">
    <source>
        <dbReference type="Proteomes" id="UP000053480"/>
    </source>
</evidence>
<dbReference type="EMBL" id="JZWS03000009">
    <property type="protein sequence ID" value="MEW9491917.1"/>
    <property type="molecule type" value="Genomic_DNA"/>
</dbReference>
<gene>
    <name evidence="1" type="ORF">TQ35_0006935</name>
</gene>
<evidence type="ECO:0000313" key="1">
    <source>
        <dbReference type="EMBL" id="MEW9491917.1"/>
    </source>
</evidence>
<sequence>MKVGVCSVSRKYAQIFDVLEVQKTFYDEVSQEELKRWRGYSDKVEYTIKALQVITHTYNSNFAKMKRFKLEDKANAGGFKLNKDTERALEVTLEEAKVLGSRIIVFQTPPSFAPTRENVENIRQFFSVIDRNFIYGWEPRGEWYANVDLLLEVLRDIKVIHVVDPFRHNPIYGEVKYFRLHGIGRGEVNYKYDYTDEDLYKLKEKVDEKSYVLFNNVYSVKNALRFKEITS</sequence>
<protein>
    <submittedName>
        <fullName evidence="1">DUF72 domain-containing protein</fullName>
    </submittedName>
</protein>
<comment type="caution">
    <text evidence="1">The sequence shown here is derived from an EMBL/GenBank/DDBJ whole genome shotgun (WGS) entry which is preliminary data.</text>
</comment>
<reference evidence="1" key="1">
    <citation type="submission" date="2024-07" db="EMBL/GenBank/DDBJ databases">
        <title>Metagenome and Metagenome-Assembled Genomes of Archaea from a hot spring from the geothermal field of Los Azufres, Mexico.</title>
        <authorList>
            <person name="Marin-Paredes R."/>
            <person name="Martinez-Romero E."/>
            <person name="Servin-Garciduenas L.E."/>
        </authorList>
    </citation>
    <scope>NUCLEOTIDE SEQUENCE</scope>
    <source>
        <strain evidence="1">AZ1-454</strain>
    </source>
</reference>
<name>A0ACC6TPV2_9CREN</name>
<organism evidence="1 2">
    <name type="scientific">Candidatus Aramenus sulfurataquae</name>
    <dbReference type="NCBI Taxonomy" id="1326980"/>
    <lineage>
        <taxon>Archaea</taxon>
        <taxon>Thermoproteota</taxon>
        <taxon>Thermoprotei</taxon>
        <taxon>Sulfolobales</taxon>
        <taxon>Sulfolobaceae</taxon>
        <taxon>Candidatus Aramenus</taxon>
    </lineage>
</organism>
<proteinExistence type="predicted"/>
<dbReference type="Proteomes" id="UP000053480">
    <property type="component" value="Unassembled WGS sequence"/>
</dbReference>
<accession>A0ACC6TPV2</accession>